<dbReference type="SUPFAM" id="SSF51197">
    <property type="entry name" value="Clavaminate synthase-like"/>
    <property type="match status" value="1"/>
</dbReference>
<evidence type="ECO:0008006" key="6">
    <source>
        <dbReference type="Google" id="ProtNLM"/>
    </source>
</evidence>
<evidence type="ECO:0000256" key="1">
    <source>
        <dbReference type="ARBA" id="ARBA00008056"/>
    </source>
</evidence>
<feature type="domain" description="Isopenicillin N synthase-like Fe(2+) 2OG dioxygenase" evidence="2">
    <location>
        <begin position="257"/>
        <end position="327"/>
    </location>
</feature>
<dbReference type="InterPro" id="IPR026992">
    <property type="entry name" value="DIOX_N"/>
</dbReference>
<sequence length="396" mass="43648">MVRWPSTLDASQIFFASKLQLKPYSRSSFATELISQLRKYGFARVRNHGVAPATVKGLFEYHRRFFDLPLSAKLSVRHPGGEAPARGYSPWAYEKTAVLRPDLHTAPTLESDSTTTTKESDLPFFATRSQHANVQAESTIQSPTPLLDAREQFAIGPPKDTAFPTPQLDEKLLPGFDEATRKAYKEIGETCRVLVDVIEEGLSAPTGSISTRTSGGEGAELNLNFYPEVEKSVLEGSVGARVSENNQSPTKKASMRRIWPHSDLGVVSALLQHGIGASGLELETRESRGNEFAPLSIEKEGDMVLLVSDTLERWTNGYLRAAVHRVGSPPAITPSIVAPESGNTHIPERRSAVMFYRAPPHIPLGPLSHFVSADRPSGYDNVTAEEYLKRHNKRLY</sequence>
<dbReference type="InterPro" id="IPR044861">
    <property type="entry name" value="IPNS-like_FE2OG_OXY"/>
</dbReference>
<dbReference type="EMBL" id="CAOQHR010000013">
    <property type="protein sequence ID" value="CAI6342062.1"/>
    <property type="molecule type" value="Genomic_DNA"/>
</dbReference>
<proteinExistence type="inferred from homology"/>
<dbReference type="PANTHER" id="PTHR47990">
    <property type="entry name" value="2-OXOGLUTARATE (2OG) AND FE(II)-DEPENDENT OXYGENASE SUPERFAMILY PROTEIN-RELATED"/>
    <property type="match status" value="1"/>
</dbReference>
<reference evidence="4" key="1">
    <citation type="submission" date="2023-01" db="EMBL/GenBank/DDBJ databases">
        <authorList>
            <person name="Van Ghelder C."/>
            <person name="Rancurel C."/>
        </authorList>
    </citation>
    <scope>NUCLEOTIDE SEQUENCE</scope>
    <source>
        <strain evidence="4">CNCM I-4278</strain>
    </source>
</reference>
<gene>
    <name evidence="4" type="ORF">PDIGIT_LOCUS15265</name>
</gene>
<name>A0A9W4UWM7_9PLEO</name>
<dbReference type="Pfam" id="PF14226">
    <property type="entry name" value="DIOX_N"/>
    <property type="match status" value="1"/>
</dbReference>
<evidence type="ECO:0000313" key="5">
    <source>
        <dbReference type="Proteomes" id="UP001152607"/>
    </source>
</evidence>
<comment type="caution">
    <text evidence="4">The sequence shown here is derived from an EMBL/GenBank/DDBJ whole genome shotgun (WGS) entry which is preliminary data.</text>
</comment>
<dbReference type="Gene3D" id="2.60.120.330">
    <property type="entry name" value="B-lactam Antibiotic, Isopenicillin N Synthase, Chain"/>
    <property type="match status" value="1"/>
</dbReference>
<comment type="similarity">
    <text evidence="1">Belongs to the iron/ascorbate-dependent oxidoreductase family.</text>
</comment>
<feature type="domain" description="Non-haem dioxygenase N-terminal" evidence="3">
    <location>
        <begin position="22"/>
        <end position="105"/>
    </location>
</feature>
<dbReference type="OrthoDB" id="288590at2759"/>
<dbReference type="InterPro" id="IPR050231">
    <property type="entry name" value="Iron_ascorbate_oxido_reductase"/>
</dbReference>
<accession>A0A9W4UWM7</accession>
<organism evidence="4 5">
    <name type="scientific">Periconia digitata</name>
    <dbReference type="NCBI Taxonomy" id="1303443"/>
    <lineage>
        <taxon>Eukaryota</taxon>
        <taxon>Fungi</taxon>
        <taxon>Dikarya</taxon>
        <taxon>Ascomycota</taxon>
        <taxon>Pezizomycotina</taxon>
        <taxon>Dothideomycetes</taxon>
        <taxon>Pleosporomycetidae</taxon>
        <taxon>Pleosporales</taxon>
        <taxon>Massarineae</taxon>
        <taxon>Periconiaceae</taxon>
        <taxon>Periconia</taxon>
    </lineage>
</organism>
<dbReference type="Pfam" id="PF03171">
    <property type="entry name" value="2OG-FeII_Oxy"/>
    <property type="match status" value="1"/>
</dbReference>
<protein>
    <recommendedName>
        <fullName evidence="6">Fe2OG dioxygenase domain-containing protein</fullName>
    </recommendedName>
</protein>
<evidence type="ECO:0000259" key="3">
    <source>
        <dbReference type="Pfam" id="PF14226"/>
    </source>
</evidence>
<dbReference type="AlphaFoldDB" id="A0A9W4UWM7"/>
<dbReference type="Proteomes" id="UP001152607">
    <property type="component" value="Unassembled WGS sequence"/>
</dbReference>
<keyword evidence="5" id="KW-1185">Reference proteome</keyword>
<evidence type="ECO:0000259" key="2">
    <source>
        <dbReference type="Pfam" id="PF03171"/>
    </source>
</evidence>
<dbReference type="SMR" id="A0A9W4UWM7"/>
<evidence type="ECO:0000313" key="4">
    <source>
        <dbReference type="EMBL" id="CAI6342062.1"/>
    </source>
</evidence>
<dbReference type="InterPro" id="IPR027443">
    <property type="entry name" value="IPNS-like_sf"/>
</dbReference>